<dbReference type="PANTHER" id="PTHR31944">
    <property type="entry name" value="HEME-RESPONSIVE ZINC FINGER TRANSCRIPTION FACTOR HAP1"/>
    <property type="match status" value="1"/>
</dbReference>
<protein>
    <recommendedName>
        <fullName evidence="7">Zn(2)-C6 fungal-type domain-containing protein</fullName>
    </recommendedName>
</protein>
<keyword evidence="6" id="KW-0539">Nucleus</keyword>
<evidence type="ECO:0000256" key="6">
    <source>
        <dbReference type="ARBA" id="ARBA00023242"/>
    </source>
</evidence>
<keyword evidence="5" id="KW-0804">Transcription</keyword>
<dbReference type="SMART" id="SM00066">
    <property type="entry name" value="GAL4"/>
    <property type="match status" value="1"/>
</dbReference>
<dbReference type="SUPFAM" id="SSF57701">
    <property type="entry name" value="Zn2/Cys6 DNA-binding domain"/>
    <property type="match status" value="1"/>
</dbReference>
<evidence type="ECO:0000256" key="5">
    <source>
        <dbReference type="ARBA" id="ARBA00023163"/>
    </source>
</evidence>
<dbReference type="Gene3D" id="4.10.240.10">
    <property type="entry name" value="Zn(2)-C6 fungal-type DNA-binding domain"/>
    <property type="match status" value="1"/>
</dbReference>
<keyword evidence="2" id="KW-0862">Zinc</keyword>
<proteinExistence type="predicted"/>
<evidence type="ECO:0000256" key="1">
    <source>
        <dbReference type="ARBA" id="ARBA00022723"/>
    </source>
</evidence>
<reference evidence="8" key="2">
    <citation type="journal article" date="2023" name="IMA Fungus">
        <title>Comparative genomic study of the Penicillium genus elucidates a diverse pangenome and 15 lateral gene transfer events.</title>
        <authorList>
            <person name="Petersen C."/>
            <person name="Sorensen T."/>
            <person name="Nielsen M.R."/>
            <person name="Sondergaard T.E."/>
            <person name="Sorensen J.L."/>
            <person name="Fitzpatrick D.A."/>
            <person name="Frisvad J.C."/>
            <person name="Nielsen K.L."/>
        </authorList>
    </citation>
    <scope>NUCLEOTIDE SEQUENCE</scope>
    <source>
        <strain evidence="8">IBT 16125</strain>
    </source>
</reference>
<dbReference type="Pfam" id="PF04082">
    <property type="entry name" value="Fungal_trans"/>
    <property type="match status" value="1"/>
</dbReference>
<evidence type="ECO:0000256" key="4">
    <source>
        <dbReference type="ARBA" id="ARBA00023125"/>
    </source>
</evidence>
<evidence type="ECO:0000313" key="8">
    <source>
        <dbReference type="EMBL" id="KAJ5444279.1"/>
    </source>
</evidence>
<evidence type="ECO:0000256" key="2">
    <source>
        <dbReference type="ARBA" id="ARBA00022833"/>
    </source>
</evidence>
<sequence length="761" mass="85458">MEISPSRKRPRPVVSCLRCREKKMKCDRAAPCQNCRKAGCRAECKYNQHPHSSDSLPTAKRVHLPVEEDGTDQQDQRSQSRLGTGIIEDLQQRVVKLEEFLAVRPHASSFRQMRDAPVQGSWPQSDSTSSTSPFLGTLVVKGSRTRYHGQNNRVTLLNQFPDAKAFINHCSEDSELVGLAKEVQFLQTKSLAQITSPQSLSGLDSFPELQHLFSSFPSKATCDKLLKVYTTNCEKTLRVIHVPSFLRQYSSFWQTPDHQSASTFVPLLTATLAVAVFFAPQPTHPDESSSWDYLTQDAIGSLQAWLVKLPRKQQVDLATLQIETLLLLSRQLRLKSPEELWKASGSLVRSGMVMGLHVNLSQSTKLSFYQAECRRRLWITIVELDLQASITSGMPVMTPELDFGPLTPLNLNDPDFDESTLEPPSPASLSEATDSLAQITLASSLAHRIRVMNTVQHTNPHDSLTERVKQGQKLKQYISDVSAHLKPNQNTESTRLACVLNHVLLDIFLRRPLLCLLLPILSHTSHDNSSFQEIQETCLESSLAILSYQDYFDPHFADLDVSNLTAYWDIFHTFCHHDIVWAALSVCEYMKLLAPTSTASSPANYTREPTGSLSQIPSKTSLIRLMENTLDSFTRRVHHKGSNIKDLILLSTVLQSVRARGSTEQRERLMLQGAKNTLTACRQHLLSIATQQTFSSDMADLAQMIQPSEAMTLTQNMGQRLSTSQSQISDIIQLPPEATTEFENFVGDLFSFDDESFMWNI</sequence>
<dbReference type="InterPro" id="IPR036864">
    <property type="entry name" value="Zn2-C6_fun-type_DNA-bd_sf"/>
</dbReference>
<comment type="caution">
    <text evidence="8">The sequence shown here is derived from an EMBL/GenBank/DDBJ whole genome shotgun (WGS) entry which is preliminary data.</text>
</comment>
<evidence type="ECO:0000259" key="7">
    <source>
        <dbReference type="PROSITE" id="PS50048"/>
    </source>
</evidence>
<dbReference type="PANTHER" id="PTHR31944:SF131">
    <property type="entry name" value="HEME-RESPONSIVE ZINC FINGER TRANSCRIPTION FACTOR HAP1"/>
    <property type="match status" value="1"/>
</dbReference>
<keyword evidence="3" id="KW-0805">Transcription regulation</keyword>
<keyword evidence="9" id="KW-1185">Reference proteome</keyword>
<dbReference type="Pfam" id="PF00172">
    <property type="entry name" value="Zn_clus"/>
    <property type="match status" value="1"/>
</dbReference>
<accession>A0AAD6G0X1</accession>
<dbReference type="GeneID" id="81601776"/>
<dbReference type="GO" id="GO:0006351">
    <property type="term" value="P:DNA-templated transcription"/>
    <property type="evidence" value="ECO:0007669"/>
    <property type="project" value="InterPro"/>
</dbReference>
<dbReference type="Proteomes" id="UP001213681">
    <property type="component" value="Unassembled WGS sequence"/>
</dbReference>
<organism evidence="8 9">
    <name type="scientific">Penicillium daleae</name>
    <dbReference type="NCBI Taxonomy" id="63821"/>
    <lineage>
        <taxon>Eukaryota</taxon>
        <taxon>Fungi</taxon>
        <taxon>Dikarya</taxon>
        <taxon>Ascomycota</taxon>
        <taxon>Pezizomycotina</taxon>
        <taxon>Eurotiomycetes</taxon>
        <taxon>Eurotiomycetidae</taxon>
        <taxon>Eurotiales</taxon>
        <taxon>Aspergillaceae</taxon>
        <taxon>Penicillium</taxon>
    </lineage>
</organism>
<evidence type="ECO:0000313" key="9">
    <source>
        <dbReference type="Proteomes" id="UP001213681"/>
    </source>
</evidence>
<gene>
    <name evidence="8" type="ORF">N7458_008151</name>
</gene>
<keyword evidence="1" id="KW-0479">Metal-binding</keyword>
<dbReference type="GO" id="GO:0005634">
    <property type="term" value="C:nucleus"/>
    <property type="evidence" value="ECO:0007669"/>
    <property type="project" value="TreeGrafter"/>
</dbReference>
<feature type="domain" description="Zn(2)-C6 fungal-type" evidence="7">
    <location>
        <begin position="15"/>
        <end position="46"/>
    </location>
</feature>
<dbReference type="AlphaFoldDB" id="A0AAD6G0X1"/>
<dbReference type="InterPro" id="IPR051430">
    <property type="entry name" value="Fungal_TF_Env_Response"/>
</dbReference>
<dbReference type="SMART" id="SM00906">
    <property type="entry name" value="Fungal_trans"/>
    <property type="match status" value="1"/>
</dbReference>
<dbReference type="InterPro" id="IPR007219">
    <property type="entry name" value="XnlR_reg_dom"/>
</dbReference>
<dbReference type="EMBL" id="JAPVEA010000007">
    <property type="protein sequence ID" value="KAJ5444279.1"/>
    <property type="molecule type" value="Genomic_DNA"/>
</dbReference>
<name>A0AAD6G0X1_9EURO</name>
<dbReference type="CDD" id="cd12148">
    <property type="entry name" value="fungal_TF_MHR"/>
    <property type="match status" value="1"/>
</dbReference>
<dbReference type="PROSITE" id="PS00463">
    <property type="entry name" value="ZN2_CY6_FUNGAL_1"/>
    <property type="match status" value="1"/>
</dbReference>
<dbReference type="GO" id="GO:0008270">
    <property type="term" value="F:zinc ion binding"/>
    <property type="evidence" value="ECO:0007669"/>
    <property type="project" value="InterPro"/>
</dbReference>
<keyword evidence="4" id="KW-0238">DNA-binding</keyword>
<dbReference type="PROSITE" id="PS50048">
    <property type="entry name" value="ZN2_CY6_FUNGAL_2"/>
    <property type="match status" value="1"/>
</dbReference>
<dbReference type="GO" id="GO:0001228">
    <property type="term" value="F:DNA-binding transcription activator activity, RNA polymerase II-specific"/>
    <property type="evidence" value="ECO:0007669"/>
    <property type="project" value="TreeGrafter"/>
</dbReference>
<evidence type="ECO:0000256" key="3">
    <source>
        <dbReference type="ARBA" id="ARBA00023015"/>
    </source>
</evidence>
<dbReference type="RefSeq" id="XP_056764359.1">
    <property type="nucleotide sequence ID" value="XM_056911533.1"/>
</dbReference>
<dbReference type="GO" id="GO:0000978">
    <property type="term" value="F:RNA polymerase II cis-regulatory region sequence-specific DNA binding"/>
    <property type="evidence" value="ECO:0007669"/>
    <property type="project" value="TreeGrafter"/>
</dbReference>
<dbReference type="InterPro" id="IPR001138">
    <property type="entry name" value="Zn2Cys6_DnaBD"/>
</dbReference>
<reference evidence="8" key="1">
    <citation type="submission" date="2022-12" db="EMBL/GenBank/DDBJ databases">
        <authorList>
            <person name="Petersen C."/>
        </authorList>
    </citation>
    <scope>NUCLEOTIDE SEQUENCE</scope>
    <source>
        <strain evidence="8">IBT 16125</strain>
    </source>
</reference>
<dbReference type="CDD" id="cd00067">
    <property type="entry name" value="GAL4"/>
    <property type="match status" value="1"/>
</dbReference>